<organism evidence="5 6">
    <name type="scientific">Pseudofrancisella aestuarii</name>
    <dbReference type="NCBI Taxonomy" id="2670347"/>
    <lineage>
        <taxon>Bacteria</taxon>
        <taxon>Pseudomonadati</taxon>
        <taxon>Pseudomonadota</taxon>
        <taxon>Gammaproteobacteria</taxon>
        <taxon>Thiotrichales</taxon>
        <taxon>Francisellaceae</taxon>
        <taxon>Pseudofrancisella</taxon>
    </lineage>
</organism>
<gene>
    <name evidence="5" type="ORF">ACFPDQ_03875</name>
</gene>
<evidence type="ECO:0000256" key="3">
    <source>
        <dbReference type="SAM" id="SignalP"/>
    </source>
</evidence>
<dbReference type="EMBL" id="JBHSJH010000001">
    <property type="protein sequence ID" value="MFC4892183.1"/>
    <property type="molecule type" value="Genomic_DNA"/>
</dbReference>
<dbReference type="Gene3D" id="1.25.20.10">
    <property type="entry name" value="Bacterial muramidases"/>
    <property type="match status" value="1"/>
</dbReference>
<dbReference type="CDD" id="cd13401">
    <property type="entry name" value="Slt70-like"/>
    <property type="match status" value="1"/>
</dbReference>
<evidence type="ECO:0000256" key="1">
    <source>
        <dbReference type="ARBA" id="ARBA00007734"/>
    </source>
</evidence>
<dbReference type="RefSeq" id="WP_119331247.1">
    <property type="nucleotide sequence ID" value="NZ_JBHSJH010000001.1"/>
</dbReference>
<name>A0ABV9TC78_9GAMM</name>
<accession>A0ABV9TC78</accession>
<feature type="chain" id="PRO_5045338100" evidence="3">
    <location>
        <begin position="23"/>
        <end position="659"/>
    </location>
</feature>
<dbReference type="PANTHER" id="PTHR37423:SF2">
    <property type="entry name" value="MEMBRANE-BOUND LYTIC MUREIN TRANSGLYCOSYLASE C"/>
    <property type="match status" value="1"/>
</dbReference>
<keyword evidence="6" id="KW-1185">Reference proteome</keyword>
<evidence type="ECO:0000259" key="4">
    <source>
        <dbReference type="Pfam" id="PF01464"/>
    </source>
</evidence>
<feature type="domain" description="Transglycosylase SLT" evidence="4">
    <location>
        <begin position="487"/>
        <end position="601"/>
    </location>
</feature>
<protein>
    <submittedName>
        <fullName evidence="5">Transglycosylase SLT domain-containing protein</fullName>
    </submittedName>
</protein>
<dbReference type="InterPro" id="IPR008939">
    <property type="entry name" value="Lytic_TGlycosylase_superhlx_U"/>
</dbReference>
<evidence type="ECO:0000313" key="5">
    <source>
        <dbReference type="EMBL" id="MFC4892183.1"/>
    </source>
</evidence>
<dbReference type="Gene3D" id="1.10.530.10">
    <property type="match status" value="1"/>
</dbReference>
<evidence type="ECO:0000256" key="2">
    <source>
        <dbReference type="ARBA" id="ARBA00022729"/>
    </source>
</evidence>
<keyword evidence="2 3" id="KW-0732">Signal</keyword>
<dbReference type="InterPro" id="IPR008258">
    <property type="entry name" value="Transglycosylase_SLT_dom_1"/>
</dbReference>
<proteinExistence type="inferred from homology"/>
<evidence type="ECO:0000313" key="6">
    <source>
        <dbReference type="Proteomes" id="UP001595926"/>
    </source>
</evidence>
<dbReference type="Pfam" id="PF01464">
    <property type="entry name" value="SLT"/>
    <property type="match status" value="1"/>
</dbReference>
<comment type="caution">
    <text evidence="5">The sequence shown here is derived from an EMBL/GenBank/DDBJ whole genome shotgun (WGS) entry which is preliminary data.</text>
</comment>
<dbReference type="Proteomes" id="UP001595926">
    <property type="component" value="Unassembled WGS sequence"/>
</dbReference>
<dbReference type="SUPFAM" id="SSF48435">
    <property type="entry name" value="Bacterial muramidases"/>
    <property type="match status" value="1"/>
</dbReference>
<dbReference type="SUPFAM" id="SSF53955">
    <property type="entry name" value="Lysozyme-like"/>
    <property type="match status" value="1"/>
</dbReference>
<sequence>MFFRRVLLVGAFVVSSLSFANALTDNQTELYKKALKLLDEKNYDAYYQIKARLKNTDLYPYLKYKEIASDPKLFSQDTIQDFYTKYKDQYWISPLSEKLAEHYAENNQWDLFNKYYDGNLGISGKCWKYESEYELGDKKAALNNFGKLWQDRTYLPKACNVIQKYWDNSADKNKDYVVTKAYTLAFAGKFSDALWLLKQYVKNNDDYVNYISAWQEASKKPSTLDNFIAKYYKYRRFNDVFLDISKDLVKKDDEEYAKLWDSLNNKQLLNTKVKHESISMIAVSFAHSQSPAAKQWLRRVDPKYLNDVAWEWILRIELYNDNYSGFIKTYAELPDNLKSDEAWKYWLAYSYKKTGQEVKAKPILEELTKEKLDYYSFLASDELGKPYNFGYVQPKKLSKQELKDLAKEDAIQQAIDLFEIDQYKDSSNVWKWSIRNKLKAGERSKIEDLAQVAESNKMYHAAIFNMAVLGDYSNIPLLFPAAFESDVNEASKKYGVDKALIYSVMRKESLFDVDAGSWAGAKGLMQLTIPTAEFITKKYRVRLRGDKAAKMDELIFNPYNNINLGAANLYFLDTLFDKNVILGLAAYNAGPGNVSKWLTDKKLPAPQWIENVPYKETRYYIRKILVYMIIYNNFVFKQDKYKLSDFLDVELSKEQSFRK</sequence>
<feature type="signal peptide" evidence="3">
    <location>
        <begin position="1"/>
        <end position="22"/>
    </location>
</feature>
<dbReference type="InterPro" id="IPR023346">
    <property type="entry name" value="Lysozyme-like_dom_sf"/>
</dbReference>
<dbReference type="PANTHER" id="PTHR37423">
    <property type="entry name" value="SOLUBLE LYTIC MUREIN TRANSGLYCOSYLASE-RELATED"/>
    <property type="match status" value="1"/>
</dbReference>
<reference evidence="6" key="1">
    <citation type="journal article" date="2019" name="Int. J. Syst. Evol. Microbiol.">
        <title>The Global Catalogue of Microorganisms (GCM) 10K type strain sequencing project: providing services to taxonomists for standard genome sequencing and annotation.</title>
        <authorList>
            <consortium name="The Broad Institute Genomics Platform"/>
            <consortium name="The Broad Institute Genome Sequencing Center for Infectious Disease"/>
            <person name="Wu L."/>
            <person name="Ma J."/>
        </authorList>
    </citation>
    <scope>NUCLEOTIDE SEQUENCE [LARGE SCALE GENOMIC DNA]</scope>
    <source>
        <strain evidence="6">CGMCC 1.13718</strain>
    </source>
</reference>
<comment type="similarity">
    <text evidence="1">Belongs to the transglycosylase Slt family.</text>
</comment>